<proteinExistence type="inferred from homology"/>
<name>A0A1W0WRX4_HYPEX</name>
<reference evidence="13" key="1">
    <citation type="submission" date="2017-01" db="EMBL/GenBank/DDBJ databases">
        <title>Comparative genomics of anhydrobiosis in the tardigrade Hypsibius dujardini.</title>
        <authorList>
            <person name="Yoshida Y."/>
            <person name="Koutsovoulos G."/>
            <person name="Laetsch D."/>
            <person name="Stevens L."/>
            <person name="Kumar S."/>
            <person name="Horikawa D."/>
            <person name="Ishino K."/>
            <person name="Komine S."/>
            <person name="Tomita M."/>
            <person name="Blaxter M."/>
            <person name="Arakawa K."/>
        </authorList>
    </citation>
    <scope>NUCLEOTIDE SEQUENCE [LARGE SCALE GENOMIC DNA]</scope>
    <source>
        <strain evidence="13">Z151</strain>
    </source>
</reference>
<evidence type="ECO:0000256" key="7">
    <source>
        <dbReference type="ARBA" id="ARBA00022801"/>
    </source>
</evidence>
<dbReference type="InterPro" id="IPR036866">
    <property type="entry name" value="RibonucZ/Hydroxyglut_hydro"/>
</dbReference>
<dbReference type="NCBIfam" id="TIGR03413">
    <property type="entry name" value="GSH_gloB"/>
    <property type="match status" value="1"/>
</dbReference>
<dbReference type="OrthoDB" id="515692at2759"/>
<comment type="cofactor">
    <cofactor evidence="2">
        <name>Zn(2+)</name>
        <dbReference type="ChEBI" id="CHEBI:29105"/>
    </cofactor>
</comment>
<dbReference type="InterPro" id="IPR001279">
    <property type="entry name" value="Metallo-B-lactamas"/>
</dbReference>
<evidence type="ECO:0000259" key="11">
    <source>
        <dbReference type="SMART" id="SM00849"/>
    </source>
</evidence>
<dbReference type="CDD" id="cd07723">
    <property type="entry name" value="hydroxyacylglutathione_hydrolase_MBL-fold"/>
    <property type="match status" value="1"/>
</dbReference>
<feature type="compositionally biased region" description="Low complexity" evidence="10">
    <location>
        <begin position="264"/>
        <end position="295"/>
    </location>
</feature>
<dbReference type="Pfam" id="PF16123">
    <property type="entry name" value="HAGH_C"/>
    <property type="match status" value="1"/>
</dbReference>
<evidence type="ECO:0000256" key="10">
    <source>
        <dbReference type="SAM" id="MobiDB-lite"/>
    </source>
</evidence>
<dbReference type="SMART" id="SM00849">
    <property type="entry name" value="Lactamase_B"/>
    <property type="match status" value="1"/>
</dbReference>
<evidence type="ECO:0000256" key="5">
    <source>
        <dbReference type="ARBA" id="ARBA00011917"/>
    </source>
</evidence>
<evidence type="ECO:0000256" key="8">
    <source>
        <dbReference type="ARBA" id="ARBA00022833"/>
    </source>
</evidence>
<protein>
    <recommendedName>
        <fullName evidence="5">hydroxyacylglutathione hydrolase</fullName>
        <ecNumber evidence="5">3.1.2.6</ecNumber>
    </recommendedName>
    <alternativeName>
        <fullName evidence="9">Glyoxalase II</fullName>
    </alternativeName>
</protein>
<organism evidence="12 13">
    <name type="scientific">Hypsibius exemplaris</name>
    <name type="common">Freshwater tardigrade</name>
    <dbReference type="NCBI Taxonomy" id="2072580"/>
    <lineage>
        <taxon>Eukaryota</taxon>
        <taxon>Metazoa</taxon>
        <taxon>Ecdysozoa</taxon>
        <taxon>Tardigrada</taxon>
        <taxon>Eutardigrada</taxon>
        <taxon>Parachela</taxon>
        <taxon>Hypsibioidea</taxon>
        <taxon>Hypsibiidae</taxon>
        <taxon>Hypsibius</taxon>
    </lineage>
</organism>
<evidence type="ECO:0000256" key="2">
    <source>
        <dbReference type="ARBA" id="ARBA00001947"/>
    </source>
</evidence>
<dbReference type="Gene3D" id="3.60.15.10">
    <property type="entry name" value="Ribonuclease Z/Hydroxyacylglutathione hydrolase-like"/>
    <property type="match status" value="1"/>
</dbReference>
<dbReference type="PANTHER" id="PTHR11935:SF94">
    <property type="entry name" value="TENZING NORGAY, ISOFORM C"/>
    <property type="match status" value="1"/>
</dbReference>
<dbReference type="EMBL" id="MTYJ01000055">
    <property type="protein sequence ID" value="OQV17907.1"/>
    <property type="molecule type" value="Genomic_DNA"/>
</dbReference>
<evidence type="ECO:0000256" key="3">
    <source>
        <dbReference type="ARBA" id="ARBA00004963"/>
    </source>
</evidence>
<feature type="domain" description="Metallo-beta-lactamase" evidence="11">
    <location>
        <begin position="28"/>
        <end position="189"/>
    </location>
</feature>
<comment type="catalytic activity">
    <reaction evidence="1">
        <text>an S-(2-hydroxyacyl)glutathione + H2O = a 2-hydroxy carboxylate + glutathione + H(+)</text>
        <dbReference type="Rhea" id="RHEA:21864"/>
        <dbReference type="ChEBI" id="CHEBI:15377"/>
        <dbReference type="ChEBI" id="CHEBI:15378"/>
        <dbReference type="ChEBI" id="CHEBI:57925"/>
        <dbReference type="ChEBI" id="CHEBI:58896"/>
        <dbReference type="ChEBI" id="CHEBI:71261"/>
        <dbReference type="EC" id="3.1.2.6"/>
    </reaction>
</comment>
<comment type="similarity">
    <text evidence="4">Belongs to the metallo-beta-lactamase superfamily. Glyoxalase II family.</text>
</comment>
<dbReference type="AlphaFoldDB" id="A0A1W0WRX4"/>
<comment type="pathway">
    <text evidence="3">Secondary metabolite metabolism; methylglyoxal degradation; (R)-lactate from methylglyoxal: step 2/2.</text>
</comment>
<dbReference type="Proteomes" id="UP000192578">
    <property type="component" value="Unassembled WGS sequence"/>
</dbReference>
<accession>A0A1W0WRX4</accession>
<keyword evidence="7 12" id="KW-0378">Hydrolase</keyword>
<keyword evidence="8" id="KW-0862">Zinc</keyword>
<evidence type="ECO:0000313" key="13">
    <source>
        <dbReference type="Proteomes" id="UP000192578"/>
    </source>
</evidence>
<dbReference type="SUPFAM" id="SSF56281">
    <property type="entry name" value="Metallo-hydrolase/oxidoreductase"/>
    <property type="match status" value="1"/>
</dbReference>
<dbReference type="HAMAP" id="MF_01374">
    <property type="entry name" value="Glyoxalase_2"/>
    <property type="match status" value="1"/>
</dbReference>
<evidence type="ECO:0000256" key="4">
    <source>
        <dbReference type="ARBA" id="ARBA00006759"/>
    </source>
</evidence>
<dbReference type="Pfam" id="PF00753">
    <property type="entry name" value="Lactamase_B"/>
    <property type="match status" value="1"/>
</dbReference>
<dbReference type="EC" id="3.1.2.6" evidence="5"/>
<dbReference type="PANTHER" id="PTHR11935">
    <property type="entry name" value="BETA LACTAMASE DOMAIN"/>
    <property type="match status" value="1"/>
</dbReference>
<comment type="caution">
    <text evidence="12">The sequence shown here is derived from an EMBL/GenBank/DDBJ whole genome shotgun (WGS) entry which is preliminary data.</text>
</comment>
<dbReference type="GO" id="GO:0019243">
    <property type="term" value="P:methylglyoxal catabolic process to D-lactate via S-lactoyl-glutathione"/>
    <property type="evidence" value="ECO:0007669"/>
    <property type="project" value="InterPro"/>
</dbReference>
<evidence type="ECO:0000313" key="12">
    <source>
        <dbReference type="EMBL" id="OQV17907.1"/>
    </source>
</evidence>
<sequence>MFRHGHSVIKSVDHSKYFEVKIIPALLDNYMYLIIDRYKKEAAVIDPVEPDRIKEVLDEEVALKLTSVLITHHHWDHAGGNKRLLKLYPDLQIFAADERTEGVTKIIKDRQILKIGNLTVCCMSTPCHTSGDMCFFVTGNHGESPALFSGDTLFVSGCGKIFEGTGQQMYDNMAIMAALPHPTRVYCGHEYTVTNLKFALNEDPSNFDLAEKLQWAHKNRLNSHPTVPSTIEEERRLNPFMRATNATATIALRARRDRFKVKTSRSSGSISSTEVSDRSSGTNSASSGISSNGSH</sequence>
<feature type="region of interest" description="Disordered" evidence="10">
    <location>
        <begin position="261"/>
        <end position="295"/>
    </location>
</feature>
<gene>
    <name evidence="12" type="ORF">BV898_08036</name>
</gene>
<evidence type="ECO:0000256" key="1">
    <source>
        <dbReference type="ARBA" id="ARBA00001623"/>
    </source>
</evidence>
<evidence type="ECO:0000256" key="9">
    <source>
        <dbReference type="ARBA" id="ARBA00031044"/>
    </source>
</evidence>
<keyword evidence="6" id="KW-0479">Metal-binding</keyword>
<dbReference type="InterPro" id="IPR032282">
    <property type="entry name" value="HAGH_C"/>
</dbReference>
<dbReference type="GO" id="GO:0004416">
    <property type="term" value="F:hydroxyacylglutathione hydrolase activity"/>
    <property type="evidence" value="ECO:0007669"/>
    <property type="project" value="UniProtKB-EC"/>
</dbReference>
<evidence type="ECO:0000256" key="6">
    <source>
        <dbReference type="ARBA" id="ARBA00022723"/>
    </source>
</evidence>
<dbReference type="InterPro" id="IPR035680">
    <property type="entry name" value="Clx_II_MBL"/>
</dbReference>
<dbReference type="GO" id="GO:0046872">
    <property type="term" value="F:metal ion binding"/>
    <property type="evidence" value="ECO:0007669"/>
    <property type="project" value="UniProtKB-KW"/>
</dbReference>
<dbReference type="InterPro" id="IPR017782">
    <property type="entry name" value="Hydroxyacylglutathione_Hdrlase"/>
</dbReference>
<keyword evidence="13" id="KW-1185">Reference proteome</keyword>